<accession>A0A8U0W7R9</accession>
<dbReference type="GeneID" id="119632488"/>
<keyword evidence="1" id="KW-1185">Reference proteome</keyword>
<dbReference type="Proteomes" id="UP000092443">
    <property type="component" value="Unplaced"/>
</dbReference>
<proteinExistence type="predicted"/>
<dbReference type="KEGG" id="gfs:119632488"/>
<dbReference type="RefSeq" id="XP_037881337.1">
    <property type="nucleotide sequence ID" value="XM_038025409.1"/>
</dbReference>
<protein>
    <submittedName>
        <fullName evidence="2">Uncharacterized protein LOC119632488</fullName>
    </submittedName>
</protein>
<evidence type="ECO:0000313" key="2">
    <source>
        <dbReference type="RefSeq" id="XP_037881337.1"/>
    </source>
</evidence>
<dbReference type="AlphaFoldDB" id="A0A8U0W7R9"/>
<reference evidence="2" key="1">
    <citation type="submission" date="2025-08" db="UniProtKB">
        <authorList>
            <consortium name="RefSeq"/>
        </authorList>
    </citation>
    <scope>IDENTIFICATION</scope>
    <source>
        <tissue evidence="2">Whole body pupa</tissue>
    </source>
</reference>
<sequence length="131" mass="15201">MQAKYFILKMFSLYENLLIILVSSYVWLQANCNPLPQKEIENNNIDVVQGWDYNTLAGHFKDFFMYLPIMFTSLKETMNGFPKMAEGIKILTSQAEQLPSNSDIFDDNECKCNSHVTQQNANNIEKDNLYN</sequence>
<name>A0A8U0W7R9_9MUSC</name>
<organism evidence="1 2">
    <name type="scientific">Glossina fuscipes</name>
    <dbReference type="NCBI Taxonomy" id="7396"/>
    <lineage>
        <taxon>Eukaryota</taxon>
        <taxon>Metazoa</taxon>
        <taxon>Ecdysozoa</taxon>
        <taxon>Arthropoda</taxon>
        <taxon>Hexapoda</taxon>
        <taxon>Insecta</taxon>
        <taxon>Pterygota</taxon>
        <taxon>Neoptera</taxon>
        <taxon>Endopterygota</taxon>
        <taxon>Diptera</taxon>
        <taxon>Brachycera</taxon>
        <taxon>Muscomorpha</taxon>
        <taxon>Hippoboscoidea</taxon>
        <taxon>Glossinidae</taxon>
        <taxon>Glossina</taxon>
    </lineage>
</organism>
<gene>
    <name evidence="2" type="primary">LOC119632488</name>
</gene>
<evidence type="ECO:0000313" key="1">
    <source>
        <dbReference type="Proteomes" id="UP000092443"/>
    </source>
</evidence>